<dbReference type="AlphaFoldDB" id="A0A3S4D311"/>
<keyword evidence="3" id="KW-0677">Repeat</keyword>
<reference evidence="7 8" key="1">
    <citation type="submission" date="2018-04" db="EMBL/GenBank/DDBJ databases">
        <authorList>
            <person name="Huttner S."/>
            <person name="Dainat J."/>
        </authorList>
    </citation>
    <scope>NUCLEOTIDE SEQUENCE [LARGE SCALE GENOMIC DNA]</scope>
</reference>
<evidence type="ECO:0000313" key="8">
    <source>
        <dbReference type="Proteomes" id="UP000289323"/>
    </source>
</evidence>
<dbReference type="CDD" id="cd00200">
    <property type="entry name" value="WD40"/>
    <property type="match status" value="1"/>
</dbReference>
<accession>A0A3S4D311</accession>
<dbReference type="PROSITE" id="PS00678">
    <property type="entry name" value="WD_REPEATS_1"/>
    <property type="match status" value="1"/>
</dbReference>
<dbReference type="SMART" id="SM00668">
    <property type="entry name" value="CTLH"/>
    <property type="match status" value="1"/>
</dbReference>
<feature type="repeat" description="WD" evidence="4">
    <location>
        <begin position="311"/>
        <end position="352"/>
    </location>
</feature>
<dbReference type="PANTHER" id="PTHR22838:SF0">
    <property type="entry name" value="WD REPEAT-CONTAINING PROTEIN 26"/>
    <property type="match status" value="1"/>
</dbReference>
<dbReference type="Proteomes" id="UP000289323">
    <property type="component" value="Unassembled WGS sequence"/>
</dbReference>
<dbReference type="InterPro" id="IPR006594">
    <property type="entry name" value="LisH"/>
</dbReference>
<feature type="region of interest" description="Disordered" evidence="5">
    <location>
        <begin position="563"/>
        <end position="588"/>
    </location>
</feature>
<dbReference type="PROSITE" id="PS50294">
    <property type="entry name" value="WD_REPEATS_REGION"/>
    <property type="match status" value="2"/>
</dbReference>
<name>A0A3S4D311_9PEZI</name>
<feature type="repeat" description="WD" evidence="4">
    <location>
        <begin position="523"/>
        <end position="565"/>
    </location>
</feature>
<dbReference type="InterPro" id="IPR054080">
    <property type="entry name" value="TPR1-like_2nd"/>
</dbReference>
<evidence type="ECO:0000256" key="2">
    <source>
        <dbReference type="ARBA" id="ARBA00022574"/>
    </source>
</evidence>
<dbReference type="InterPro" id="IPR001680">
    <property type="entry name" value="WD40_rpt"/>
</dbReference>
<dbReference type="PROSITE" id="PS50082">
    <property type="entry name" value="WD_REPEATS_2"/>
    <property type="match status" value="3"/>
</dbReference>
<dbReference type="Pfam" id="PF21889">
    <property type="entry name" value="TPR1-like_2nd"/>
    <property type="match status" value="1"/>
</dbReference>
<dbReference type="SUPFAM" id="SSF50978">
    <property type="entry name" value="WD40 repeat-like"/>
    <property type="match status" value="1"/>
</dbReference>
<feature type="domain" description="CTLH" evidence="6">
    <location>
        <begin position="76"/>
        <end position="146"/>
    </location>
</feature>
<dbReference type="InterPro" id="IPR006595">
    <property type="entry name" value="CTLH_C"/>
</dbReference>
<dbReference type="Pfam" id="PF00400">
    <property type="entry name" value="WD40"/>
    <property type="match status" value="5"/>
</dbReference>
<dbReference type="InterPro" id="IPR019775">
    <property type="entry name" value="WD40_repeat_CS"/>
</dbReference>
<comment type="function">
    <text evidence="1">Involved in the proteasome-dependent degradation of fructose-1,6-bisphosphatase.</text>
</comment>
<dbReference type="EMBL" id="OUUZ01000008">
    <property type="protein sequence ID" value="SPQ21113.1"/>
    <property type="molecule type" value="Genomic_DNA"/>
</dbReference>
<dbReference type="PANTHER" id="PTHR22838">
    <property type="entry name" value="WD REPEAT PROTEIN 26-RELATED"/>
    <property type="match status" value="1"/>
</dbReference>
<feature type="region of interest" description="Disordered" evidence="5">
    <location>
        <begin position="1"/>
        <end position="37"/>
    </location>
</feature>
<keyword evidence="2 4" id="KW-0853">WD repeat</keyword>
<evidence type="ECO:0000256" key="4">
    <source>
        <dbReference type="PROSITE-ProRule" id="PRU00221"/>
    </source>
</evidence>
<dbReference type="InterPro" id="IPR051350">
    <property type="entry name" value="WD_repeat-ST_regulator"/>
</dbReference>
<evidence type="ECO:0000256" key="1">
    <source>
        <dbReference type="ARBA" id="ARBA00002343"/>
    </source>
</evidence>
<proteinExistence type="predicted"/>
<dbReference type="PROSITE" id="PS50896">
    <property type="entry name" value="LISH"/>
    <property type="match status" value="1"/>
</dbReference>
<evidence type="ECO:0000313" key="7">
    <source>
        <dbReference type="EMBL" id="SPQ21113.1"/>
    </source>
</evidence>
<dbReference type="SMART" id="SM00320">
    <property type="entry name" value="WD40"/>
    <property type="match status" value="7"/>
</dbReference>
<dbReference type="Pfam" id="PF23627">
    <property type="entry name" value="LisH_WDR26"/>
    <property type="match status" value="1"/>
</dbReference>
<dbReference type="InterPro" id="IPR036322">
    <property type="entry name" value="WD40_repeat_dom_sf"/>
</dbReference>
<feature type="repeat" description="WD" evidence="4">
    <location>
        <begin position="269"/>
        <end position="310"/>
    </location>
</feature>
<dbReference type="Gene3D" id="2.130.10.10">
    <property type="entry name" value="YVTN repeat-like/Quinoprotein amine dehydrogenase"/>
    <property type="match status" value="1"/>
</dbReference>
<protein>
    <submittedName>
        <fullName evidence="7">Dc736291-c0bf-4a3d-a3f1-283d95c79266</fullName>
    </submittedName>
</protein>
<dbReference type="PROSITE" id="PS50897">
    <property type="entry name" value="CTLH"/>
    <property type="match status" value="1"/>
</dbReference>
<dbReference type="GO" id="GO:0043161">
    <property type="term" value="P:proteasome-mediated ubiquitin-dependent protein catabolic process"/>
    <property type="evidence" value="ECO:0007669"/>
    <property type="project" value="TreeGrafter"/>
</dbReference>
<sequence>MLTEIDNGGPSTRAARVVSNRPRAAGANGGPVAGQREDYLGHDREQITRILIQALNELGYHAAAESVAEESGFQVESPDVVAFRHAVLGGDWVKAEQLLSRDSGRRPGQGSGDGLVLAPGADRNAMRFQIRQQKFLELLERRETSQALTVLRNELSPLCSDQHQTLHLLSRFLMCQDAEDLRSRANWDGADGRSRQLLLERLSESISPEVMLPDHRLAALLHDVKRSQVDRCLYHTTEEPPSLYTDHSCDRSRFPSEVLVELCSPRIEASKRPEEIWQVCFSPDGRRLASCGTDEAVSVWDVEHLTLLHELRGHPGGIGSVAWSPDSKLLVSCGKNHVAKVWHVDTGECVSTLSGFEEPISSCVWPADGRTFVLGSFDKKQSLCLWNMAEECVYSFAKTHRTEDVALSPDQRWLVAMDERCNLHVYNFGTRELVYDLALNSRATCVSISRDSKYMLVNKSDNEALLIDIETRETVQRYTGQTGGQFTIRSGFGGANENFVISGSEDGRVFIWHKMKGILVHEAEAHHPSCNTVSWNPCDPCMFATAGDDGRIKIWSNRERARAMSSEKRYSNGTARGASNGGRHSEEA</sequence>
<organism evidence="7 8">
    <name type="scientific">Thermothielavioides terrestris</name>
    <dbReference type="NCBI Taxonomy" id="2587410"/>
    <lineage>
        <taxon>Eukaryota</taxon>
        <taxon>Fungi</taxon>
        <taxon>Dikarya</taxon>
        <taxon>Ascomycota</taxon>
        <taxon>Pezizomycotina</taxon>
        <taxon>Sordariomycetes</taxon>
        <taxon>Sordariomycetidae</taxon>
        <taxon>Sordariales</taxon>
        <taxon>Chaetomiaceae</taxon>
        <taxon>Thermothielavioides</taxon>
    </lineage>
</organism>
<evidence type="ECO:0000259" key="6">
    <source>
        <dbReference type="PROSITE" id="PS50897"/>
    </source>
</evidence>
<evidence type="ECO:0000256" key="5">
    <source>
        <dbReference type="SAM" id="MobiDB-lite"/>
    </source>
</evidence>
<dbReference type="InterPro" id="IPR015943">
    <property type="entry name" value="WD40/YVTN_repeat-like_dom_sf"/>
</dbReference>
<evidence type="ECO:0000256" key="3">
    <source>
        <dbReference type="ARBA" id="ARBA00022737"/>
    </source>
</evidence>
<dbReference type="GO" id="GO:0034657">
    <property type="term" value="C:GID complex"/>
    <property type="evidence" value="ECO:0007669"/>
    <property type="project" value="TreeGrafter"/>
</dbReference>
<gene>
    <name evidence="7" type="ORF">TT172_LOCUS3532</name>
</gene>